<dbReference type="RefSeq" id="YP_009515544.1">
    <property type="nucleotide sequence ID" value="NC_039405.1"/>
</dbReference>
<protein>
    <submittedName>
        <fullName evidence="7">NADH dehydrogenase subunit 2</fullName>
    </submittedName>
</protein>
<dbReference type="NCBIfam" id="TIGR01770">
    <property type="entry name" value="NDH_I_N"/>
    <property type="match status" value="1"/>
</dbReference>
<feature type="transmembrane region" description="Helical" evidence="5">
    <location>
        <begin position="81"/>
        <end position="101"/>
    </location>
</feature>
<comment type="subcellular location">
    <subcellularLocation>
        <location evidence="1">Membrane</location>
        <topology evidence="1">Multi-pass membrane protein</topology>
    </subcellularLocation>
</comment>
<geneLocation type="mitochondrion" evidence="7"/>
<gene>
    <name evidence="7" type="primary">nad2</name>
</gene>
<feature type="transmembrane region" description="Helical" evidence="5">
    <location>
        <begin position="330"/>
        <end position="354"/>
    </location>
</feature>
<dbReference type="GeneID" id="38089365"/>
<feature type="transmembrane region" description="Helical" evidence="5">
    <location>
        <begin position="38"/>
        <end position="61"/>
    </location>
</feature>
<keyword evidence="4 5" id="KW-0472">Membrane</keyword>
<sequence length="491" mass="56721">MYDFCLIFSEIYILLCINFLLIYGVLFSTSFEKGYPNVNFNIACLCIQITLVSILILFFSLNCTAFIWNQLLMYNFFTHKIKLVLLISFIVWISLSLFYTLYEKLNSFEYWILSLLAIVFMIFLTESCDLLSMYLFIECQSLILYILASFKRTSEFSTESGLKYFILGAFSSALLLFGSSILYSLTGLTSFDDYTKLFSGLLLADTVLNSGIVLGSLIMCISLLFKISSAPFHIWSPDVYEGSSTSSTLFFSIFPKFSVLILFIRFCFLGFYDFFYSWQKITFFCTYLSIFVGTFGAFSQKKWKRFLAYSSISHVGFILLSFSTGELEGIFSIIFYILTYIILTFGTFSFLINLRYYYFPVHYQVRYIKDIISLFEINSMLAFSLTLLLFSIAGLPPLLGFFSKAFVLLTALQSNLYSLAFFSVIMSCIACFYYIRLIKLMHFDKTLHLLVLYPLNKLNSVFLSFLITLSTFLFLDLELFLVFSANVSLLF</sequence>
<evidence type="ECO:0000256" key="3">
    <source>
        <dbReference type="ARBA" id="ARBA00022989"/>
    </source>
</evidence>
<keyword evidence="2 5" id="KW-0812">Transmembrane</keyword>
<feature type="transmembrane region" description="Helical" evidence="5">
    <location>
        <begin position="162"/>
        <end position="186"/>
    </location>
</feature>
<evidence type="ECO:0000313" key="7">
    <source>
        <dbReference type="EMBL" id="AVK39497.1"/>
    </source>
</evidence>
<proteinExistence type="inferred from homology"/>
<dbReference type="PANTHER" id="PTHR22773">
    <property type="entry name" value="NADH DEHYDROGENASE"/>
    <property type="match status" value="1"/>
</dbReference>
<reference evidence="7" key="1">
    <citation type="journal article" date="2018" name="Mitochondrial DNA Part B Resour">
        <title>Complete mitochondrial genomes of six species of the freshwater red algal order Batrachospermales (Rhodophyta).</title>
        <authorList>
            <person name="Paiano M.O."/>
            <person name="Del Cortona A."/>
            <person name="Costa J.F."/>
            <person name="Liu S.-L."/>
            <person name="Verbruggen H."/>
            <person name="De Clerck O."/>
            <person name="Necchi O."/>
        </authorList>
    </citation>
    <scope>NUCLEOTIDE SEQUENCE</scope>
    <source>
        <strain evidence="7">MOP2</strain>
    </source>
</reference>
<dbReference type="EMBL" id="MG787095">
    <property type="protein sequence ID" value="AVK39497.1"/>
    <property type="molecule type" value="Genomic_DNA"/>
</dbReference>
<dbReference type="InterPro" id="IPR001750">
    <property type="entry name" value="ND/Mrp_TM"/>
</dbReference>
<evidence type="ECO:0000256" key="5">
    <source>
        <dbReference type="SAM" id="Phobius"/>
    </source>
</evidence>
<keyword evidence="3 5" id="KW-1133">Transmembrane helix</keyword>
<feature type="transmembrane region" description="Helical" evidence="5">
    <location>
        <begin position="306"/>
        <end position="324"/>
    </location>
</feature>
<dbReference type="GO" id="GO:0042773">
    <property type="term" value="P:ATP synthesis coupled electron transport"/>
    <property type="evidence" value="ECO:0007669"/>
    <property type="project" value="InterPro"/>
</dbReference>
<dbReference type="GO" id="GO:0016020">
    <property type="term" value="C:membrane"/>
    <property type="evidence" value="ECO:0007669"/>
    <property type="project" value="UniProtKB-SubCell"/>
</dbReference>
<evidence type="ECO:0000259" key="6">
    <source>
        <dbReference type="Pfam" id="PF00361"/>
    </source>
</evidence>
<keyword evidence="7" id="KW-0496">Mitochondrion</keyword>
<evidence type="ECO:0000256" key="2">
    <source>
        <dbReference type="ARBA" id="ARBA00022692"/>
    </source>
</evidence>
<reference evidence="7" key="2">
    <citation type="submission" date="2018-01" db="EMBL/GenBank/DDBJ databases">
        <authorList>
            <person name="Gaut B.S."/>
            <person name="Morton B.R."/>
            <person name="Clegg M.T."/>
            <person name="Duvall M.R."/>
        </authorList>
    </citation>
    <scope>NUCLEOTIDE SEQUENCE</scope>
    <source>
        <strain evidence="7">MOP2</strain>
    </source>
</reference>
<name>A0A343UXU0_9FLOR</name>
<accession>A0A343UXU0</accession>
<dbReference type="GO" id="GO:0008137">
    <property type="term" value="F:NADH dehydrogenase (ubiquinone) activity"/>
    <property type="evidence" value="ECO:0007669"/>
    <property type="project" value="InterPro"/>
</dbReference>
<feature type="transmembrane region" description="Helical" evidence="5">
    <location>
        <begin position="6"/>
        <end position="26"/>
    </location>
</feature>
<feature type="transmembrane region" description="Helical" evidence="5">
    <location>
        <begin position="458"/>
        <end position="483"/>
    </location>
</feature>
<feature type="transmembrane region" description="Helical" evidence="5">
    <location>
        <begin position="206"/>
        <end position="227"/>
    </location>
</feature>
<evidence type="ECO:0000256" key="4">
    <source>
        <dbReference type="ARBA" id="ARBA00023136"/>
    </source>
</evidence>
<dbReference type="HAMAP" id="MF_00445">
    <property type="entry name" value="NDH1_NuoN_1"/>
    <property type="match status" value="1"/>
</dbReference>
<feature type="domain" description="NADH:quinone oxidoreductase/Mrp antiporter transmembrane" evidence="6">
    <location>
        <begin position="127"/>
        <end position="429"/>
    </location>
</feature>
<feature type="transmembrane region" description="Helical" evidence="5">
    <location>
        <begin position="416"/>
        <end position="437"/>
    </location>
</feature>
<feature type="transmembrane region" description="Helical" evidence="5">
    <location>
        <begin position="278"/>
        <end position="299"/>
    </location>
</feature>
<feature type="transmembrane region" description="Helical" evidence="5">
    <location>
        <begin position="131"/>
        <end position="150"/>
    </location>
</feature>
<evidence type="ECO:0000256" key="1">
    <source>
        <dbReference type="ARBA" id="ARBA00004141"/>
    </source>
</evidence>
<dbReference type="Pfam" id="PF00361">
    <property type="entry name" value="Proton_antipo_M"/>
    <property type="match status" value="1"/>
</dbReference>
<organism evidence="7">
    <name type="scientific">Kumanoa ambigua</name>
    <dbReference type="NCBI Taxonomy" id="644273"/>
    <lineage>
        <taxon>Eukaryota</taxon>
        <taxon>Rhodophyta</taxon>
        <taxon>Florideophyceae</taxon>
        <taxon>Nemaliophycidae</taxon>
        <taxon>Batrachospermales</taxon>
        <taxon>Batrachospermaceae</taxon>
        <taxon>Kumanoa</taxon>
    </lineage>
</organism>
<dbReference type="InterPro" id="IPR010096">
    <property type="entry name" value="NADH-Q_OxRdtase_suN/2"/>
</dbReference>
<dbReference type="AlphaFoldDB" id="A0A343UXU0"/>
<feature type="transmembrane region" description="Helical" evidence="5">
    <location>
        <begin position="248"/>
        <end position="272"/>
    </location>
</feature>
<feature type="transmembrane region" description="Helical" evidence="5">
    <location>
        <begin position="375"/>
        <end position="396"/>
    </location>
</feature>
<feature type="transmembrane region" description="Helical" evidence="5">
    <location>
        <begin position="108"/>
        <end position="125"/>
    </location>
</feature>